<evidence type="ECO:0000259" key="7">
    <source>
        <dbReference type="Pfam" id="PF02602"/>
    </source>
</evidence>
<dbReference type="Pfam" id="PF00590">
    <property type="entry name" value="TP_methylase"/>
    <property type="match status" value="1"/>
</dbReference>
<dbReference type="eggNOG" id="COG0007">
    <property type="taxonomic scope" value="Bacteria"/>
</dbReference>
<dbReference type="InterPro" id="IPR035996">
    <property type="entry name" value="4pyrrol_Methylase_sf"/>
</dbReference>
<reference evidence="8 9" key="1">
    <citation type="submission" date="2011-10" db="EMBL/GenBank/DDBJ databases">
        <title>The Noncontiguous Finished genome of Thermanaerovibrio velox DSM 12556.</title>
        <authorList>
            <consortium name="US DOE Joint Genome Institute (JGI-PGF)"/>
            <person name="Lucas S."/>
            <person name="Copeland A."/>
            <person name="Lapidus A."/>
            <person name="Glavina del Rio T."/>
            <person name="Dalin E."/>
            <person name="Tice H."/>
            <person name="Bruce D."/>
            <person name="Goodwin L."/>
            <person name="Pitluck S."/>
            <person name="Peters L."/>
            <person name="Mikhailova N."/>
            <person name="Teshima H."/>
            <person name="Kyrpides N."/>
            <person name="Mavromatis K."/>
            <person name="Ivanova N."/>
            <person name="Markowitz V."/>
            <person name="Cheng J.-F."/>
            <person name="Hugenholtz P."/>
            <person name="Woyke T."/>
            <person name="Wu D."/>
            <person name="Spring S."/>
            <person name="Brambilla E.-M."/>
            <person name="Klenk H.-P."/>
            <person name="Eisen J.A."/>
        </authorList>
    </citation>
    <scope>NUCLEOTIDE SEQUENCE [LARGE SCALE GENOMIC DNA]</scope>
    <source>
        <strain evidence="8 9">DSM 12556</strain>
    </source>
</reference>
<accession>H0UMV5</accession>
<dbReference type="NCBIfam" id="NF004790">
    <property type="entry name" value="PRK06136.1"/>
    <property type="match status" value="1"/>
</dbReference>
<keyword evidence="2 8" id="KW-0489">Methyltransferase</keyword>
<dbReference type="PANTHER" id="PTHR45790">
    <property type="entry name" value="SIROHEME SYNTHASE-RELATED"/>
    <property type="match status" value="1"/>
</dbReference>
<sequence length="485" mass="51856">MIWLVGAGCGSPRWLTLEALQVLSGAQAVVYDRLIHPDCLLLAPKGALFIEAGKRGGDHRMEQEEINRLLVDLGRRFKTVIRLKGGDPFVFGRGGEEAAALDRAGLEWRAVPGITAALGGFLAEGIPLTHRGVSSGLCLVTGKLGDATDPQGYFEGIASFKGSRVLYMSASSLVRNLRLLTSLGLSPQTPCGILSWGGWGRGCLERTTLEGAIGMGEAGRLASPSVILLGEAAHLELKPAPLPLKGLQVAVCRPMGEGYSTARELEGLGADAFTLPLLEEETAVQEADVIAGLREANWLVFTSPRGPRVLKDLIKDLRHIRCSTVAIGPGTASAMEDTGIGVDLMPQRPNSESLGELLRGVIRPGERVLFLRNRRSSRIPVEAVAEARGLPVEIPIYEMKPRDIPWMGLIREHWEDHPPQAVVFGSAALAEEWSRRLGGLPGRAKAVAWGDECAKACMDLFGGAVAMKTPDSKGLVDALKSLLSP</sequence>
<dbReference type="InterPro" id="IPR050161">
    <property type="entry name" value="Siro_Cobalamin_biosynth"/>
</dbReference>
<dbReference type="Proteomes" id="UP000005730">
    <property type="component" value="Chromosome"/>
</dbReference>
<dbReference type="EMBL" id="CM001377">
    <property type="protein sequence ID" value="EHM09250.1"/>
    <property type="molecule type" value="Genomic_DNA"/>
</dbReference>
<dbReference type="SUPFAM" id="SSF53790">
    <property type="entry name" value="Tetrapyrrole methylase"/>
    <property type="match status" value="1"/>
</dbReference>
<feature type="domain" description="Tetrapyrrole biosynthesis uroporphyrinogen III synthase" evidence="7">
    <location>
        <begin position="261"/>
        <end position="476"/>
    </location>
</feature>
<dbReference type="InterPro" id="IPR003754">
    <property type="entry name" value="4pyrrol_synth_uPrphyn_synth"/>
</dbReference>
<dbReference type="CDD" id="cd06578">
    <property type="entry name" value="HemD"/>
    <property type="match status" value="1"/>
</dbReference>
<proteinExistence type="predicted"/>
<name>H0UMV5_9BACT</name>
<dbReference type="GO" id="GO:0004851">
    <property type="term" value="F:uroporphyrin-III C-methyltransferase activity"/>
    <property type="evidence" value="ECO:0007669"/>
    <property type="project" value="UniProtKB-EC"/>
</dbReference>
<dbReference type="RefSeq" id="WP_006582742.1">
    <property type="nucleotide sequence ID" value="NZ_CM001377.1"/>
</dbReference>
<evidence type="ECO:0000256" key="4">
    <source>
        <dbReference type="ARBA" id="ARBA00022691"/>
    </source>
</evidence>
<keyword evidence="9" id="KW-1185">Reference proteome</keyword>
<evidence type="ECO:0000313" key="8">
    <source>
        <dbReference type="EMBL" id="EHM09250.1"/>
    </source>
</evidence>
<dbReference type="GO" id="GO:0004852">
    <property type="term" value="F:uroporphyrinogen-III synthase activity"/>
    <property type="evidence" value="ECO:0007669"/>
    <property type="project" value="InterPro"/>
</dbReference>
<dbReference type="FunFam" id="3.40.1010.10:FF:000001">
    <property type="entry name" value="Siroheme synthase"/>
    <property type="match status" value="1"/>
</dbReference>
<dbReference type="NCBIfam" id="TIGR01469">
    <property type="entry name" value="cobA_cysG_Cterm"/>
    <property type="match status" value="1"/>
</dbReference>
<dbReference type="PANTHER" id="PTHR45790:SF3">
    <property type="entry name" value="S-ADENOSYL-L-METHIONINE-DEPENDENT UROPORPHYRINOGEN III METHYLTRANSFERASE, CHLOROPLASTIC"/>
    <property type="match status" value="1"/>
</dbReference>
<dbReference type="InterPro" id="IPR000878">
    <property type="entry name" value="4pyrrol_Mease"/>
</dbReference>
<dbReference type="OrthoDB" id="9815856at2"/>
<evidence type="ECO:0000256" key="3">
    <source>
        <dbReference type="ARBA" id="ARBA00022679"/>
    </source>
</evidence>
<dbReference type="Gene3D" id="3.40.50.10090">
    <property type="match status" value="2"/>
</dbReference>
<dbReference type="EC" id="2.1.1.107" evidence="1"/>
<dbReference type="SUPFAM" id="SSF69618">
    <property type="entry name" value="HemD-like"/>
    <property type="match status" value="1"/>
</dbReference>
<keyword evidence="5" id="KW-0627">Porphyrin biosynthesis</keyword>
<evidence type="ECO:0000256" key="1">
    <source>
        <dbReference type="ARBA" id="ARBA00012162"/>
    </source>
</evidence>
<keyword evidence="3 8" id="KW-0808">Transferase</keyword>
<dbReference type="STRING" id="926567.TheveDRAFT_0061"/>
<evidence type="ECO:0000256" key="5">
    <source>
        <dbReference type="ARBA" id="ARBA00023244"/>
    </source>
</evidence>
<dbReference type="AlphaFoldDB" id="H0UMV5"/>
<dbReference type="HOGENOM" id="CLU_011276_6_10_0"/>
<gene>
    <name evidence="8" type="ORF">TheveDRAFT_0061</name>
</gene>
<evidence type="ECO:0000259" key="6">
    <source>
        <dbReference type="Pfam" id="PF00590"/>
    </source>
</evidence>
<dbReference type="eggNOG" id="COG1587">
    <property type="taxonomic scope" value="Bacteria"/>
</dbReference>
<dbReference type="InterPro" id="IPR036108">
    <property type="entry name" value="4pyrrol_syn_uPrphyn_synt_sf"/>
</dbReference>
<dbReference type="Gene3D" id="3.30.950.10">
    <property type="entry name" value="Methyltransferase, Cobalt-precorrin-4 Transmethylase, Domain 2"/>
    <property type="match status" value="1"/>
</dbReference>
<protein>
    <recommendedName>
        <fullName evidence="1">uroporphyrinogen-III C-methyltransferase</fullName>
        <ecNumber evidence="1">2.1.1.107</ecNumber>
    </recommendedName>
</protein>
<dbReference type="Gene3D" id="3.40.1010.10">
    <property type="entry name" value="Cobalt-precorrin-4 Transmethylase, Domain 1"/>
    <property type="match status" value="1"/>
</dbReference>
<evidence type="ECO:0000256" key="2">
    <source>
        <dbReference type="ARBA" id="ARBA00022603"/>
    </source>
</evidence>
<dbReference type="InterPro" id="IPR014776">
    <property type="entry name" value="4pyrrole_Mease_sub2"/>
</dbReference>
<evidence type="ECO:0000313" key="9">
    <source>
        <dbReference type="Proteomes" id="UP000005730"/>
    </source>
</evidence>
<dbReference type="InterPro" id="IPR006366">
    <property type="entry name" value="CobA/CysG_C"/>
</dbReference>
<dbReference type="GO" id="GO:0032259">
    <property type="term" value="P:methylation"/>
    <property type="evidence" value="ECO:0007669"/>
    <property type="project" value="UniProtKB-KW"/>
</dbReference>
<organism evidence="8 9">
    <name type="scientific">Thermanaerovibrio velox DSM 12556</name>
    <dbReference type="NCBI Taxonomy" id="926567"/>
    <lineage>
        <taxon>Bacteria</taxon>
        <taxon>Thermotogati</taxon>
        <taxon>Synergistota</taxon>
        <taxon>Synergistia</taxon>
        <taxon>Synergistales</taxon>
        <taxon>Synergistaceae</taxon>
        <taxon>Thermanaerovibrio</taxon>
    </lineage>
</organism>
<dbReference type="GO" id="GO:0019354">
    <property type="term" value="P:siroheme biosynthetic process"/>
    <property type="evidence" value="ECO:0007669"/>
    <property type="project" value="InterPro"/>
</dbReference>
<keyword evidence="4" id="KW-0949">S-adenosyl-L-methionine</keyword>
<dbReference type="CDD" id="cd11642">
    <property type="entry name" value="SUMT"/>
    <property type="match status" value="1"/>
</dbReference>
<feature type="domain" description="Tetrapyrrole methylase" evidence="6">
    <location>
        <begin position="1"/>
        <end position="210"/>
    </location>
</feature>
<dbReference type="Pfam" id="PF02602">
    <property type="entry name" value="HEM4"/>
    <property type="match status" value="1"/>
</dbReference>
<dbReference type="InterPro" id="IPR014777">
    <property type="entry name" value="4pyrrole_Mease_sub1"/>
</dbReference>